<proteinExistence type="predicted"/>
<gene>
    <name evidence="2" type="ORF">BRAA05T19274Z</name>
</gene>
<name>A0A3P5Z950_BRACM</name>
<dbReference type="AlphaFoldDB" id="A0A3P5Z950"/>
<sequence>MFGVSSGAGPYRESPMTGLESLNFIDEIQQLAATFPPENTGDSSRGAFHFVFSGRRKHRSSYSPPVPEINLSPGPRRGDRCRAKRKHLR</sequence>
<dbReference type="EMBL" id="LR031570">
    <property type="protein sequence ID" value="VDC69560.1"/>
    <property type="molecule type" value="Genomic_DNA"/>
</dbReference>
<protein>
    <submittedName>
        <fullName evidence="2">Uncharacterized protein</fullName>
    </submittedName>
</protein>
<evidence type="ECO:0000313" key="2">
    <source>
        <dbReference type="EMBL" id="VDC69560.1"/>
    </source>
</evidence>
<evidence type="ECO:0000256" key="1">
    <source>
        <dbReference type="SAM" id="MobiDB-lite"/>
    </source>
</evidence>
<accession>A0A3P5Z950</accession>
<reference evidence="2" key="1">
    <citation type="submission" date="2018-11" db="EMBL/GenBank/DDBJ databases">
        <authorList>
            <consortium name="Genoscope - CEA"/>
            <person name="William W."/>
        </authorList>
    </citation>
    <scope>NUCLEOTIDE SEQUENCE</scope>
</reference>
<organism evidence="2">
    <name type="scientific">Brassica campestris</name>
    <name type="common">Field mustard</name>
    <dbReference type="NCBI Taxonomy" id="3711"/>
    <lineage>
        <taxon>Eukaryota</taxon>
        <taxon>Viridiplantae</taxon>
        <taxon>Streptophyta</taxon>
        <taxon>Embryophyta</taxon>
        <taxon>Tracheophyta</taxon>
        <taxon>Spermatophyta</taxon>
        <taxon>Magnoliopsida</taxon>
        <taxon>eudicotyledons</taxon>
        <taxon>Gunneridae</taxon>
        <taxon>Pentapetalae</taxon>
        <taxon>rosids</taxon>
        <taxon>malvids</taxon>
        <taxon>Brassicales</taxon>
        <taxon>Brassicaceae</taxon>
        <taxon>Brassiceae</taxon>
        <taxon>Brassica</taxon>
    </lineage>
</organism>
<feature type="region of interest" description="Disordered" evidence="1">
    <location>
        <begin position="56"/>
        <end position="89"/>
    </location>
</feature>